<proteinExistence type="predicted"/>
<reference evidence="1 2" key="1">
    <citation type="submission" date="2016-10" db="EMBL/GenBank/DDBJ databases">
        <authorList>
            <person name="de Groot N.N."/>
        </authorList>
    </citation>
    <scope>NUCLEOTIDE SEQUENCE [LARGE SCALE GENOMIC DNA]</scope>
    <source>
        <strain evidence="1 2">GAS522</strain>
    </source>
</reference>
<evidence type="ECO:0000313" key="1">
    <source>
        <dbReference type="EMBL" id="SEE38647.1"/>
    </source>
</evidence>
<sequence>MDNRVNKIRKKISALRLEMRETEGAMRKEVAHDGDCAGSATRLMAMRAELADLVGERRTLGDLTPIGLPDLRKPRFARR</sequence>
<gene>
    <name evidence="1" type="ORF">SAMN05444171_7270</name>
</gene>
<protein>
    <submittedName>
        <fullName evidence="1">Uncharacterized protein</fullName>
    </submittedName>
</protein>
<evidence type="ECO:0000313" key="2">
    <source>
        <dbReference type="Proteomes" id="UP000183208"/>
    </source>
</evidence>
<dbReference type="Proteomes" id="UP000183208">
    <property type="component" value="Unassembled WGS sequence"/>
</dbReference>
<name>A0A1M7I509_9BRAD</name>
<dbReference type="EMBL" id="FNTI01000001">
    <property type="protein sequence ID" value="SEE38647.1"/>
    <property type="molecule type" value="Genomic_DNA"/>
</dbReference>
<organism evidence="1 2">
    <name type="scientific">Bradyrhizobium lablabi</name>
    <dbReference type="NCBI Taxonomy" id="722472"/>
    <lineage>
        <taxon>Bacteria</taxon>
        <taxon>Pseudomonadati</taxon>
        <taxon>Pseudomonadota</taxon>
        <taxon>Alphaproteobacteria</taxon>
        <taxon>Hyphomicrobiales</taxon>
        <taxon>Nitrobacteraceae</taxon>
        <taxon>Bradyrhizobium</taxon>
    </lineage>
</organism>
<accession>A0A1M7I509</accession>
<dbReference type="AlphaFoldDB" id="A0A1M7I509"/>